<gene>
    <name evidence="1" type="ORF">SAMN05444373_100947</name>
</gene>
<accession>A0A1M6DYF8</accession>
<organism evidence="1 2">
    <name type="scientific">Thermoclostridium caenicola</name>
    <dbReference type="NCBI Taxonomy" id="659425"/>
    <lineage>
        <taxon>Bacteria</taxon>
        <taxon>Bacillati</taxon>
        <taxon>Bacillota</taxon>
        <taxon>Clostridia</taxon>
        <taxon>Eubacteriales</taxon>
        <taxon>Oscillospiraceae</taxon>
        <taxon>Thermoclostridium</taxon>
    </lineage>
</organism>
<dbReference type="Proteomes" id="UP000324781">
    <property type="component" value="Unassembled WGS sequence"/>
</dbReference>
<evidence type="ECO:0000313" key="2">
    <source>
        <dbReference type="Proteomes" id="UP000324781"/>
    </source>
</evidence>
<sequence>MHKPTLLDIRAISELNGLMSDSGRHFIIFWEYYPYPFTDTTWGTAFLECVLALYRLYVDCGAGRLKYCFDQHRHGRSELLAFMQRHYNNVCNLRTFFAHNVYLSNEVNRATYEKAPRWFQYACGEAFPSTEASWKSCYDALVSEADTFHQRLLIRITQMTTGINRRILLEEAFRWYAGNLPENQLYTALQYAVGSHGLRWSSEQLRECIRRNMESWKSTYRDGVLYRDDPYIFLLSILSDHVSGVA</sequence>
<proteinExistence type="predicted"/>
<dbReference type="OrthoDB" id="7107769at2"/>
<reference evidence="1 2" key="1">
    <citation type="submission" date="2016-11" db="EMBL/GenBank/DDBJ databases">
        <authorList>
            <person name="Varghese N."/>
            <person name="Submissions S."/>
        </authorList>
    </citation>
    <scope>NUCLEOTIDE SEQUENCE [LARGE SCALE GENOMIC DNA]</scope>
    <source>
        <strain evidence="1 2">DSM 19027</strain>
    </source>
</reference>
<protein>
    <submittedName>
        <fullName evidence="1">Uncharacterized protein</fullName>
    </submittedName>
</protein>
<name>A0A1M6DYF8_9FIRM</name>
<dbReference type="RefSeq" id="WP_149678154.1">
    <property type="nucleotide sequence ID" value="NZ_FQZP01000009.1"/>
</dbReference>
<evidence type="ECO:0000313" key="1">
    <source>
        <dbReference type="EMBL" id="SHI78282.1"/>
    </source>
</evidence>
<keyword evidence="2" id="KW-1185">Reference proteome</keyword>
<dbReference type="AlphaFoldDB" id="A0A1M6DYF8"/>
<dbReference type="EMBL" id="FQZP01000009">
    <property type="protein sequence ID" value="SHI78282.1"/>
    <property type="molecule type" value="Genomic_DNA"/>
</dbReference>